<dbReference type="NCBIfam" id="TIGR00830">
    <property type="entry name" value="PTBA"/>
    <property type="match status" value="1"/>
</dbReference>
<keyword evidence="3" id="KW-0762">Sugar transport</keyword>
<dbReference type="RefSeq" id="WP_345489877.1">
    <property type="nucleotide sequence ID" value="NZ_BAABHY010000001.1"/>
</dbReference>
<keyword evidence="5" id="KW-0598">Phosphotransferase system</keyword>
<evidence type="ECO:0000259" key="11">
    <source>
        <dbReference type="PROSITE" id="PS51093"/>
    </source>
</evidence>
<feature type="domain" description="PTS EIIA type-1" evidence="11">
    <location>
        <begin position="30"/>
        <end position="136"/>
    </location>
</feature>
<evidence type="ECO:0000256" key="8">
    <source>
        <dbReference type="ARBA" id="ARBA00042296"/>
    </source>
</evidence>
<name>A0ABP9N4L9_9GAMM</name>
<dbReference type="Proteomes" id="UP001500171">
    <property type="component" value="Unassembled WGS sequence"/>
</dbReference>
<evidence type="ECO:0000313" key="13">
    <source>
        <dbReference type="Proteomes" id="UP001500171"/>
    </source>
</evidence>
<comment type="caution">
    <text evidence="12">The sequence shown here is derived from an EMBL/GenBank/DDBJ whole genome shotgun (WGS) entry which is preliminary data.</text>
</comment>
<dbReference type="PROSITE" id="PS51093">
    <property type="entry name" value="PTS_EIIA_TYPE_1"/>
    <property type="match status" value="1"/>
</dbReference>
<dbReference type="SUPFAM" id="SSF51261">
    <property type="entry name" value="Duplicated hybrid motif"/>
    <property type="match status" value="1"/>
</dbReference>
<evidence type="ECO:0000256" key="9">
    <source>
        <dbReference type="ARBA" id="ARBA00042526"/>
    </source>
</evidence>
<dbReference type="EMBL" id="BAABHY010000001">
    <property type="protein sequence ID" value="GAA5109103.1"/>
    <property type="molecule type" value="Genomic_DNA"/>
</dbReference>
<keyword evidence="2" id="KW-0813">Transport</keyword>
<protein>
    <recommendedName>
        <fullName evidence="7">PTS system glucose-specific EIIA component</fullName>
    </recommendedName>
    <alternativeName>
        <fullName evidence="10">EIIA-Glc</fullName>
    </alternativeName>
    <alternativeName>
        <fullName evidence="9">EIII-Glc</fullName>
    </alternativeName>
    <alternativeName>
        <fullName evidence="8">Glucose-specific phosphotransferase enzyme IIA component</fullName>
    </alternativeName>
</protein>
<organism evidence="12 13">
    <name type="scientific">Orbus sasakiae</name>
    <dbReference type="NCBI Taxonomy" id="1078475"/>
    <lineage>
        <taxon>Bacteria</taxon>
        <taxon>Pseudomonadati</taxon>
        <taxon>Pseudomonadota</taxon>
        <taxon>Gammaproteobacteria</taxon>
        <taxon>Orbales</taxon>
        <taxon>Orbaceae</taxon>
        <taxon>Orbus</taxon>
    </lineage>
</organism>
<proteinExistence type="predicted"/>
<evidence type="ECO:0000256" key="4">
    <source>
        <dbReference type="ARBA" id="ARBA00022679"/>
    </source>
</evidence>
<evidence type="ECO:0000256" key="1">
    <source>
        <dbReference type="ARBA" id="ARBA00004496"/>
    </source>
</evidence>
<reference evidence="13" key="1">
    <citation type="journal article" date="2019" name="Int. J. Syst. Evol. Microbiol.">
        <title>The Global Catalogue of Microorganisms (GCM) 10K type strain sequencing project: providing services to taxonomists for standard genome sequencing and annotation.</title>
        <authorList>
            <consortium name="The Broad Institute Genomics Platform"/>
            <consortium name="The Broad Institute Genome Sequencing Center for Infectious Disease"/>
            <person name="Wu L."/>
            <person name="Ma J."/>
        </authorList>
    </citation>
    <scope>NUCLEOTIDE SEQUENCE [LARGE SCALE GENOMIC DNA]</scope>
    <source>
        <strain evidence="13">JCM 18050</strain>
    </source>
</reference>
<dbReference type="Pfam" id="PF00358">
    <property type="entry name" value="PTS_EIIA_1"/>
    <property type="match status" value="1"/>
</dbReference>
<accession>A0ABP9N4L9</accession>
<gene>
    <name evidence="12" type="ORF">GCM10023211_12080</name>
</gene>
<dbReference type="InterPro" id="IPR050890">
    <property type="entry name" value="PTS_EIIA_component"/>
</dbReference>
<evidence type="ECO:0000256" key="10">
    <source>
        <dbReference type="ARBA" id="ARBA00042873"/>
    </source>
</evidence>
<sequence>MFGLFKKKKKQVELFSVCNGTFKPIEKVNDTVFADKIMGDGFAVTPVDGKVQVNSPIKGKVMSIFPTKHAITFVTDEGIEGLVHMGIDTVALKGDGFTIHVEEGQRVDEHTLLADMDVDFITENGKDRDIIIVFTNLADNQKIAATQSGDVKKAQLIGNIDL</sequence>
<keyword evidence="4" id="KW-0808">Transferase</keyword>
<keyword evidence="13" id="KW-1185">Reference proteome</keyword>
<dbReference type="Gene3D" id="2.70.70.10">
    <property type="entry name" value="Glucose Permease (Domain IIA)"/>
    <property type="match status" value="1"/>
</dbReference>
<dbReference type="InterPro" id="IPR011055">
    <property type="entry name" value="Dup_hybrid_motif"/>
</dbReference>
<keyword evidence="6" id="KW-0418">Kinase</keyword>
<dbReference type="InterPro" id="IPR001127">
    <property type="entry name" value="PTS_EIIA_1_perm"/>
</dbReference>
<evidence type="ECO:0000256" key="3">
    <source>
        <dbReference type="ARBA" id="ARBA00022597"/>
    </source>
</evidence>
<evidence type="ECO:0000256" key="6">
    <source>
        <dbReference type="ARBA" id="ARBA00022777"/>
    </source>
</evidence>
<comment type="subcellular location">
    <subcellularLocation>
        <location evidence="1">Cytoplasm</location>
    </subcellularLocation>
</comment>
<evidence type="ECO:0000256" key="2">
    <source>
        <dbReference type="ARBA" id="ARBA00022448"/>
    </source>
</evidence>
<dbReference type="PANTHER" id="PTHR45008">
    <property type="entry name" value="PTS SYSTEM GLUCOSE-SPECIFIC EIIA COMPONENT"/>
    <property type="match status" value="1"/>
</dbReference>
<evidence type="ECO:0000313" key="12">
    <source>
        <dbReference type="EMBL" id="GAA5109103.1"/>
    </source>
</evidence>
<evidence type="ECO:0000256" key="5">
    <source>
        <dbReference type="ARBA" id="ARBA00022683"/>
    </source>
</evidence>
<dbReference type="PANTHER" id="PTHR45008:SF1">
    <property type="entry name" value="PTS SYSTEM GLUCOSE-SPECIFIC EIIA COMPONENT"/>
    <property type="match status" value="1"/>
</dbReference>
<evidence type="ECO:0000256" key="7">
    <source>
        <dbReference type="ARBA" id="ARBA00039163"/>
    </source>
</evidence>